<dbReference type="Proteomes" id="UP000887580">
    <property type="component" value="Unplaced"/>
</dbReference>
<evidence type="ECO:0000313" key="1">
    <source>
        <dbReference type="Proteomes" id="UP000887580"/>
    </source>
</evidence>
<accession>A0AC35GQE3</accession>
<evidence type="ECO:0000313" key="2">
    <source>
        <dbReference type="WBParaSite" id="PS1159_v2.g7457.t1"/>
    </source>
</evidence>
<protein>
    <submittedName>
        <fullName evidence="2">Uncharacterized protein</fullName>
    </submittedName>
</protein>
<dbReference type="WBParaSite" id="PS1159_v2.g7457.t1">
    <property type="protein sequence ID" value="PS1159_v2.g7457.t1"/>
    <property type="gene ID" value="PS1159_v2.g7457"/>
</dbReference>
<organism evidence="1 2">
    <name type="scientific">Panagrolaimus sp. PS1159</name>
    <dbReference type="NCBI Taxonomy" id="55785"/>
    <lineage>
        <taxon>Eukaryota</taxon>
        <taxon>Metazoa</taxon>
        <taxon>Ecdysozoa</taxon>
        <taxon>Nematoda</taxon>
        <taxon>Chromadorea</taxon>
        <taxon>Rhabditida</taxon>
        <taxon>Tylenchina</taxon>
        <taxon>Panagrolaimomorpha</taxon>
        <taxon>Panagrolaimoidea</taxon>
        <taxon>Panagrolaimidae</taxon>
        <taxon>Panagrolaimus</taxon>
    </lineage>
</organism>
<proteinExistence type="predicted"/>
<reference evidence="2" key="1">
    <citation type="submission" date="2022-11" db="UniProtKB">
        <authorList>
            <consortium name="WormBaseParasite"/>
        </authorList>
    </citation>
    <scope>IDENTIFICATION</scope>
</reference>
<sequence length="357" mass="39460">MTHSGQQLTFLKRENEEESLKFLAIFSKHYPNIDKSYKLFWRSILEECQKENIFPETNVIQLYSQIWPNFLQNARINFYNNGLTKVDQIVMAISKTRNPQWWGPPIASQNARARAIRNFNPPKVKIIEPQHASTGRKKRKDDSSATHAPVAKAPRTKKNQQMAIDSNTPLTSRPKETRGRKKKQPLPPFSESSQNDAPGPSGFRVPELLSPTVFNPTTLATIASLIQSLSSVQSQAAASVLAAAVAASNVTPSSYPGASKISSSVPACLNPPNPTPVTPFTPASSSTAESIEPIFNFNFLPPPPEPPRIMEYNIEAHQTTNDIDSPPATELKENMNPLQDSSSFHLKLSSDDDEDAS</sequence>
<name>A0AC35GQE3_9BILA</name>